<dbReference type="GO" id="GO:0043005">
    <property type="term" value="C:neuron projection"/>
    <property type="evidence" value="ECO:0007669"/>
    <property type="project" value="TreeGrafter"/>
</dbReference>
<dbReference type="PANTHER" id="PTHR11219">
    <property type="entry name" value="TENEURIN AND N-ACETYLGLUCOSAMINE-1-PHOSPHODIESTER ALPHA-N-ACETYLGLUCOSAMINIDASE"/>
    <property type="match status" value="1"/>
</dbReference>
<organism evidence="6 7">
    <name type="scientific">Liparis tanakae</name>
    <name type="common">Tanaka's snailfish</name>
    <dbReference type="NCBI Taxonomy" id="230148"/>
    <lineage>
        <taxon>Eukaryota</taxon>
        <taxon>Metazoa</taxon>
        <taxon>Chordata</taxon>
        <taxon>Craniata</taxon>
        <taxon>Vertebrata</taxon>
        <taxon>Euteleostomi</taxon>
        <taxon>Actinopterygii</taxon>
        <taxon>Neopterygii</taxon>
        <taxon>Teleostei</taxon>
        <taxon>Neoteleostei</taxon>
        <taxon>Acanthomorphata</taxon>
        <taxon>Eupercaria</taxon>
        <taxon>Perciformes</taxon>
        <taxon>Cottioidei</taxon>
        <taxon>Cottales</taxon>
        <taxon>Liparidae</taxon>
        <taxon>Liparis</taxon>
    </lineage>
</organism>
<dbReference type="InterPro" id="IPR000742">
    <property type="entry name" value="EGF"/>
</dbReference>
<keyword evidence="7" id="KW-1185">Reference proteome</keyword>
<evidence type="ECO:0000259" key="5">
    <source>
        <dbReference type="PROSITE" id="PS01186"/>
    </source>
</evidence>
<evidence type="ECO:0000313" key="6">
    <source>
        <dbReference type="EMBL" id="TNN22935.1"/>
    </source>
</evidence>
<comment type="caution">
    <text evidence="6">The sequence shown here is derived from an EMBL/GenBank/DDBJ whole genome shotgun (WGS) entry which is preliminary data.</text>
</comment>
<dbReference type="Proteomes" id="UP000314294">
    <property type="component" value="Unassembled WGS sequence"/>
</dbReference>
<evidence type="ECO:0000256" key="3">
    <source>
        <dbReference type="ARBA" id="ARBA00023157"/>
    </source>
</evidence>
<feature type="domain" description="EGF-like" evidence="4 5">
    <location>
        <begin position="51"/>
        <end position="62"/>
    </location>
</feature>
<dbReference type="GO" id="GO:0048666">
    <property type="term" value="P:neuron development"/>
    <property type="evidence" value="ECO:0007669"/>
    <property type="project" value="TreeGrafter"/>
</dbReference>
<dbReference type="Gene3D" id="2.10.25.10">
    <property type="entry name" value="Laminin"/>
    <property type="match status" value="2"/>
</dbReference>
<dbReference type="PROSITE" id="PS01186">
    <property type="entry name" value="EGF_2"/>
    <property type="match status" value="1"/>
</dbReference>
<keyword evidence="3" id="KW-1015">Disulfide bond</keyword>
<dbReference type="EMBL" id="SRLO01020445">
    <property type="protein sequence ID" value="TNN22935.1"/>
    <property type="molecule type" value="Genomic_DNA"/>
</dbReference>
<dbReference type="Pfam" id="PF23106">
    <property type="entry name" value="EGF_Teneurin"/>
    <property type="match status" value="2"/>
</dbReference>
<evidence type="ECO:0000256" key="2">
    <source>
        <dbReference type="ARBA" id="ARBA00022737"/>
    </source>
</evidence>
<evidence type="ECO:0000313" key="7">
    <source>
        <dbReference type="Proteomes" id="UP000314294"/>
    </source>
</evidence>
<dbReference type="GO" id="GO:0007157">
    <property type="term" value="P:heterophilic cell-cell adhesion via plasma membrane cell adhesion molecules"/>
    <property type="evidence" value="ECO:0007669"/>
    <property type="project" value="TreeGrafter"/>
</dbReference>
<dbReference type="PANTHER" id="PTHR11219:SF8">
    <property type="entry name" value="TENEURIN-2"/>
    <property type="match status" value="1"/>
</dbReference>
<dbReference type="SUPFAM" id="SSF57196">
    <property type="entry name" value="EGF/Laminin"/>
    <property type="match status" value="1"/>
</dbReference>
<dbReference type="GO" id="GO:0050839">
    <property type="term" value="F:cell adhesion molecule binding"/>
    <property type="evidence" value="ECO:0007669"/>
    <property type="project" value="TreeGrafter"/>
</dbReference>
<dbReference type="GO" id="GO:0046982">
    <property type="term" value="F:protein heterodimerization activity"/>
    <property type="evidence" value="ECO:0007669"/>
    <property type="project" value="TreeGrafter"/>
</dbReference>
<dbReference type="PROSITE" id="PS00022">
    <property type="entry name" value="EGF_1"/>
    <property type="match status" value="1"/>
</dbReference>
<keyword evidence="2" id="KW-0677">Repeat</keyword>
<dbReference type="GO" id="GO:0042803">
    <property type="term" value="F:protein homodimerization activity"/>
    <property type="evidence" value="ECO:0007669"/>
    <property type="project" value="TreeGrafter"/>
</dbReference>
<keyword evidence="1" id="KW-0245">EGF-like domain</keyword>
<evidence type="ECO:0000256" key="1">
    <source>
        <dbReference type="ARBA" id="ARBA00022536"/>
    </source>
</evidence>
<accession>A0A4Z2E2C6</accession>
<dbReference type="AlphaFoldDB" id="A0A4Z2E2C6"/>
<gene>
    <name evidence="6" type="primary">TENM2_0</name>
    <name evidence="6" type="ORF">EYF80_066949</name>
</gene>
<proteinExistence type="predicted"/>
<sequence length="123" mass="13548">MTQVCQADCGTHGVCMGGACRCEEGWTGSGCDQRVCNPLCVKHGSCKDGKCQCHQGWNGEHCTIGKRRPPRVCVCVCVCVCVGGGSVCHKTPSQTQLAARFLRVKRNVEMRKRRERDMQGRLF</sequence>
<protein>
    <submittedName>
        <fullName evidence="6">Teneurin-2</fullName>
    </submittedName>
</protein>
<dbReference type="InterPro" id="IPR051216">
    <property type="entry name" value="Teneurin"/>
</dbReference>
<name>A0A4Z2E2C6_9TELE</name>
<evidence type="ECO:0000259" key="4">
    <source>
        <dbReference type="PROSITE" id="PS00022"/>
    </source>
</evidence>
<dbReference type="OrthoDB" id="442731at2759"/>
<reference evidence="6 7" key="1">
    <citation type="submission" date="2019-03" db="EMBL/GenBank/DDBJ databases">
        <title>First draft genome of Liparis tanakae, snailfish: a comprehensive survey of snailfish specific genes.</title>
        <authorList>
            <person name="Kim W."/>
            <person name="Song I."/>
            <person name="Jeong J.-H."/>
            <person name="Kim D."/>
            <person name="Kim S."/>
            <person name="Ryu S."/>
            <person name="Song J.Y."/>
            <person name="Lee S.K."/>
        </authorList>
    </citation>
    <scope>NUCLEOTIDE SEQUENCE [LARGE SCALE GENOMIC DNA]</scope>
    <source>
        <tissue evidence="6">Muscle</tissue>
    </source>
</reference>